<dbReference type="EMBL" id="MT143330">
    <property type="protein sequence ID" value="QJA95630.1"/>
    <property type="molecule type" value="Genomic_DNA"/>
</dbReference>
<dbReference type="AlphaFoldDB" id="A0A6M3LL69"/>
<sequence length="58" mass="6914">MSRKLKSFQLDQEDEQSWKDFVILCQLKGIPAYKRLMQLVQKYIAEEDPLDTLRKIGK</sequence>
<proteinExistence type="predicted"/>
<reference evidence="1" key="1">
    <citation type="submission" date="2020-03" db="EMBL/GenBank/DDBJ databases">
        <title>The deep terrestrial virosphere.</title>
        <authorList>
            <person name="Holmfeldt K."/>
            <person name="Nilsson E."/>
            <person name="Simone D."/>
            <person name="Lopez-Fernandez M."/>
            <person name="Wu X."/>
            <person name="de Brujin I."/>
            <person name="Lundin D."/>
            <person name="Andersson A."/>
            <person name="Bertilsson S."/>
            <person name="Dopson M."/>
        </authorList>
    </citation>
    <scope>NUCLEOTIDE SEQUENCE</scope>
    <source>
        <strain evidence="1">MM415B05266</strain>
    </source>
</reference>
<accession>A0A6M3LL69</accession>
<gene>
    <name evidence="1" type="ORF">MM415B05266_0010</name>
</gene>
<protein>
    <submittedName>
        <fullName evidence="1">Uncharacterized protein</fullName>
    </submittedName>
</protein>
<organism evidence="1">
    <name type="scientific">viral metagenome</name>
    <dbReference type="NCBI Taxonomy" id="1070528"/>
    <lineage>
        <taxon>unclassified sequences</taxon>
        <taxon>metagenomes</taxon>
        <taxon>organismal metagenomes</taxon>
    </lineage>
</organism>
<evidence type="ECO:0000313" key="1">
    <source>
        <dbReference type="EMBL" id="QJA95630.1"/>
    </source>
</evidence>
<name>A0A6M3LL69_9ZZZZ</name>